<feature type="chain" id="PRO_5001559578" evidence="1">
    <location>
        <begin position="24"/>
        <end position="103"/>
    </location>
</feature>
<dbReference type="STRING" id="1454373.ACMU_01605"/>
<keyword evidence="1" id="KW-0732">Signal</keyword>
<organism evidence="2 3">
    <name type="scientific">Actibacterium mucosum KCTC 23349</name>
    <dbReference type="NCBI Taxonomy" id="1454373"/>
    <lineage>
        <taxon>Bacteria</taxon>
        <taxon>Pseudomonadati</taxon>
        <taxon>Pseudomonadota</taxon>
        <taxon>Alphaproteobacteria</taxon>
        <taxon>Rhodobacterales</taxon>
        <taxon>Roseobacteraceae</taxon>
        <taxon>Actibacterium</taxon>
    </lineage>
</organism>
<reference evidence="2 3" key="1">
    <citation type="submission" date="2014-03" db="EMBL/GenBank/DDBJ databases">
        <title>Draft Genome Sequence of Actibacterium mucosum KCTC 23349, a Marine Alphaproteobacterium with Complex Ionic Requirements Isolated from Mediterranean Seawater at Malvarrosa Beach, Valencia, Spain.</title>
        <authorList>
            <person name="Arahal D.R."/>
            <person name="Shao Z."/>
            <person name="Lai Q."/>
            <person name="Pujalte M.J."/>
        </authorList>
    </citation>
    <scope>NUCLEOTIDE SEQUENCE [LARGE SCALE GENOMIC DNA]</scope>
    <source>
        <strain evidence="2 3">KCTC 23349</strain>
    </source>
</reference>
<dbReference type="EMBL" id="JFKE01000001">
    <property type="protein sequence ID" value="KAJ57215.1"/>
    <property type="molecule type" value="Genomic_DNA"/>
</dbReference>
<dbReference type="RefSeq" id="WP_035255479.1">
    <property type="nucleotide sequence ID" value="NZ_JFKE01000001.1"/>
</dbReference>
<comment type="caution">
    <text evidence="2">The sequence shown here is derived from an EMBL/GenBank/DDBJ whole genome shotgun (WGS) entry which is preliminary data.</text>
</comment>
<evidence type="ECO:0000313" key="2">
    <source>
        <dbReference type="EMBL" id="KAJ57215.1"/>
    </source>
</evidence>
<name>A0A037ZNI4_9RHOB</name>
<dbReference type="AlphaFoldDB" id="A0A037ZNI4"/>
<feature type="signal peptide" evidence="1">
    <location>
        <begin position="1"/>
        <end position="23"/>
    </location>
</feature>
<dbReference type="Proteomes" id="UP000026249">
    <property type="component" value="Unassembled WGS sequence"/>
</dbReference>
<evidence type="ECO:0000313" key="3">
    <source>
        <dbReference type="Proteomes" id="UP000026249"/>
    </source>
</evidence>
<gene>
    <name evidence="2" type="ORF">ACMU_01605</name>
</gene>
<dbReference type="OrthoDB" id="9810895at2"/>
<keyword evidence="3" id="KW-1185">Reference proteome</keyword>
<evidence type="ECO:0000256" key="1">
    <source>
        <dbReference type="SAM" id="SignalP"/>
    </source>
</evidence>
<sequence length="103" mass="10977">MFKRLFTAALLLGVAGTAPPVLAQQLTCATRDSVAERLSDKYKEHVVAGGLQNSDRLVEVWASPETGTFTIIMTTAEGLSCIVASGTNYHHSKLAPETPDSKS</sequence>
<protein>
    <submittedName>
        <fullName evidence="2">Uncharacterized protein</fullName>
    </submittedName>
</protein>
<proteinExistence type="predicted"/>
<accession>A0A037ZNI4</accession>